<dbReference type="Proteomes" id="UP000789396">
    <property type="component" value="Unassembled WGS sequence"/>
</dbReference>
<proteinExistence type="predicted"/>
<feature type="non-terminal residue" evidence="1">
    <location>
        <position position="1"/>
    </location>
</feature>
<gene>
    <name evidence="1" type="ORF">RFULGI_LOCUS13434</name>
</gene>
<evidence type="ECO:0000313" key="2">
    <source>
        <dbReference type="Proteomes" id="UP000789396"/>
    </source>
</evidence>
<comment type="caution">
    <text evidence="1">The sequence shown here is derived from an EMBL/GenBank/DDBJ whole genome shotgun (WGS) entry which is preliminary data.</text>
</comment>
<name>A0A9N9ISE3_9GLOM</name>
<reference evidence="1" key="1">
    <citation type="submission" date="2021-06" db="EMBL/GenBank/DDBJ databases">
        <authorList>
            <person name="Kallberg Y."/>
            <person name="Tangrot J."/>
            <person name="Rosling A."/>
        </authorList>
    </citation>
    <scope>NUCLEOTIDE SEQUENCE</scope>
    <source>
        <strain evidence="1">IN212</strain>
    </source>
</reference>
<protein>
    <submittedName>
        <fullName evidence="1">7319_t:CDS:1</fullName>
    </submittedName>
</protein>
<evidence type="ECO:0000313" key="1">
    <source>
        <dbReference type="EMBL" id="CAG8748626.1"/>
    </source>
</evidence>
<dbReference type="OrthoDB" id="2348750at2759"/>
<organism evidence="1 2">
    <name type="scientific">Racocetra fulgida</name>
    <dbReference type="NCBI Taxonomy" id="60492"/>
    <lineage>
        <taxon>Eukaryota</taxon>
        <taxon>Fungi</taxon>
        <taxon>Fungi incertae sedis</taxon>
        <taxon>Mucoromycota</taxon>
        <taxon>Glomeromycotina</taxon>
        <taxon>Glomeromycetes</taxon>
        <taxon>Diversisporales</taxon>
        <taxon>Gigasporaceae</taxon>
        <taxon>Racocetra</taxon>
    </lineage>
</organism>
<dbReference type="EMBL" id="CAJVPZ010035243">
    <property type="protein sequence ID" value="CAG8748626.1"/>
    <property type="molecule type" value="Genomic_DNA"/>
</dbReference>
<dbReference type="AlphaFoldDB" id="A0A9N9ISE3"/>
<sequence>DQLPASQSTNKEKQVTVNLDNVDELPEYKEVHVSESYNNVDEYKDVYGSESYTQVTVNLDNVDKLPEYKEVHVSESYTQVTVNLDNMDELSENEEGYVNESYTKDNEDEVDNIVNNYARQNGFVATKCHKDLNLVDKNIVRQHVYKCWKGGKTKSKKVEDIISHHDTASTKTTCSWQVAFYNGKCTTSIHLTKIENTYNHPCDPVNIKLAPKNLRFPQSILDKIKHYIVNGVRIYDESDSASMLSYLIEQCNNDSDYIVKPWLEGPSNELTRLFWMTDQQRNELWPKFYDVVIHDNTAKTNRYEIALSLFIRIDNNYKSRILAQALIKYEPLADYTMLAAVQLVYPKTRHLTCIYHIGENIKKKAKSKLHGDSIKSFIEDFYRMHNSHSLAQFELKYNEMLTKYKQYRDYLEKKLYPSRDLWARYSIRKIFTAGVESTQRVESLNGVLKKHLDRGTLLKELVK</sequence>
<keyword evidence="2" id="KW-1185">Reference proteome</keyword>
<accession>A0A9N9ISE3</accession>
<feature type="non-terminal residue" evidence="1">
    <location>
        <position position="463"/>
    </location>
</feature>
<dbReference type="PANTHER" id="PTHR47718">
    <property type="entry name" value="OS01G0519700 PROTEIN"/>
    <property type="match status" value="1"/>
</dbReference>